<dbReference type="AlphaFoldDB" id="A0A0K9PJN8"/>
<evidence type="ECO:0000313" key="11">
    <source>
        <dbReference type="Proteomes" id="UP000036987"/>
    </source>
</evidence>
<keyword evidence="9" id="KW-0732">Signal</keyword>
<name>A0A0K9PJN8_ZOSMR</name>
<feature type="transmembrane region" description="Helical" evidence="8">
    <location>
        <begin position="282"/>
        <end position="304"/>
    </location>
</feature>
<keyword evidence="4 8" id="KW-0812">Transmembrane</keyword>
<feature type="transmembrane region" description="Helical" evidence="8">
    <location>
        <begin position="80"/>
        <end position="101"/>
    </location>
</feature>
<evidence type="ECO:0000256" key="3">
    <source>
        <dbReference type="ARBA" id="ARBA00022448"/>
    </source>
</evidence>
<evidence type="ECO:0000256" key="1">
    <source>
        <dbReference type="ARBA" id="ARBA00004141"/>
    </source>
</evidence>
<keyword evidence="7 8" id="KW-0472">Membrane</keyword>
<protein>
    <submittedName>
        <fullName evidence="10">Zinc transporter</fullName>
    </submittedName>
</protein>
<evidence type="ECO:0000256" key="6">
    <source>
        <dbReference type="ARBA" id="ARBA00023065"/>
    </source>
</evidence>
<evidence type="ECO:0000256" key="2">
    <source>
        <dbReference type="ARBA" id="ARBA00006939"/>
    </source>
</evidence>
<feature type="transmembrane region" description="Helical" evidence="8">
    <location>
        <begin position="121"/>
        <end position="138"/>
    </location>
</feature>
<evidence type="ECO:0000256" key="9">
    <source>
        <dbReference type="SAM" id="SignalP"/>
    </source>
</evidence>
<keyword evidence="11" id="KW-1185">Reference proteome</keyword>
<dbReference type="PANTHER" id="PTHR11040">
    <property type="entry name" value="ZINC/IRON TRANSPORTER"/>
    <property type="match status" value="1"/>
</dbReference>
<comment type="caution">
    <text evidence="10">The sequence shown here is derived from an EMBL/GenBank/DDBJ whole genome shotgun (WGS) entry which is preliminary data.</text>
</comment>
<evidence type="ECO:0000313" key="10">
    <source>
        <dbReference type="EMBL" id="KMZ69164.1"/>
    </source>
</evidence>
<feature type="transmembrane region" description="Helical" evidence="8">
    <location>
        <begin position="48"/>
        <end position="68"/>
    </location>
</feature>
<comment type="subcellular location">
    <subcellularLocation>
        <location evidence="1 8">Membrane</location>
        <topology evidence="1 8">Multi-pass membrane protein</topology>
    </subcellularLocation>
</comment>
<dbReference type="PANTHER" id="PTHR11040:SF41">
    <property type="entry name" value="ZINC TRANSPORTER 7"/>
    <property type="match status" value="1"/>
</dbReference>
<dbReference type="GO" id="GO:0005886">
    <property type="term" value="C:plasma membrane"/>
    <property type="evidence" value="ECO:0000318"/>
    <property type="project" value="GO_Central"/>
</dbReference>
<dbReference type="InterPro" id="IPR003689">
    <property type="entry name" value="ZIP"/>
</dbReference>
<dbReference type="Proteomes" id="UP000036987">
    <property type="component" value="Unassembled WGS sequence"/>
</dbReference>
<keyword evidence="5 8" id="KW-1133">Transmembrane helix</keyword>
<dbReference type="OMA" id="AYGTMMM"/>
<dbReference type="GO" id="GO:0071577">
    <property type="term" value="P:zinc ion transmembrane transport"/>
    <property type="evidence" value="ECO:0000318"/>
    <property type="project" value="GO_Central"/>
</dbReference>
<dbReference type="OrthoDB" id="448280at2759"/>
<dbReference type="NCBIfam" id="TIGR00820">
    <property type="entry name" value="zip"/>
    <property type="match status" value="1"/>
</dbReference>
<keyword evidence="3 8" id="KW-0813">Transport</keyword>
<dbReference type="GO" id="GO:0005385">
    <property type="term" value="F:zinc ion transmembrane transporter activity"/>
    <property type="evidence" value="ECO:0000318"/>
    <property type="project" value="GO_Central"/>
</dbReference>
<feature type="transmembrane region" description="Helical" evidence="8">
    <location>
        <begin position="310"/>
        <end position="331"/>
    </location>
</feature>
<accession>A0A0K9PJN8</accession>
<dbReference type="EMBL" id="LFYR01000785">
    <property type="protein sequence ID" value="KMZ69164.1"/>
    <property type="molecule type" value="Genomic_DNA"/>
</dbReference>
<comment type="similarity">
    <text evidence="2 8">Belongs to the ZIP transporter (TC 2.A.5) family.</text>
</comment>
<feature type="chain" id="PRO_5005528039" evidence="9">
    <location>
        <begin position="25"/>
        <end position="372"/>
    </location>
</feature>
<evidence type="ECO:0000256" key="7">
    <source>
        <dbReference type="ARBA" id="ARBA00023136"/>
    </source>
</evidence>
<feature type="transmembrane region" description="Helical" evidence="8">
    <location>
        <begin position="218"/>
        <end position="238"/>
    </location>
</feature>
<comment type="caution">
    <text evidence="8">Lacks conserved residue(s) required for the propagation of feature annotation.</text>
</comment>
<feature type="transmembrane region" description="Helical" evidence="8">
    <location>
        <begin position="352"/>
        <end position="371"/>
    </location>
</feature>
<dbReference type="InterPro" id="IPR004698">
    <property type="entry name" value="Zn/Fe_permease_fun/pln"/>
</dbReference>
<evidence type="ECO:0000256" key="5">
    <source>
        <dbReference type="ARBA" id="ARBA00022989"/>
    </source>
</evidence>
<reference evidence="11" key="1">
    <citation type="journal article" date="2016" name="Nature">
        <title>The genome of the seagrass Zostera marina reveals angiosperm adaptation to the sea.</title>
        <authorList>
            <person name="Olsen J.L."/>
            <person name="Rouze P."/>
            <person name="Verhelst B."/>
            <person name="Lin Y.-C."/>
            <person name="Bayer T."/>
            <person name="Collen J."/>
            <person name="Dattolo E."/>
            <person name="De Paoli E."/>
            <person name="Dittami S."/>
            <person name="Maumus F."/>
            <person name="Michel G."/>
            <person name="Kersting A."/>
            <person name="Lauritano C."/>
            <person name="Lohaus R."/>
            <person name="Toepel M."/>
            <person name="Tonon T."/>
            <person name="Vanneste K."/>
            <person name="Amirebrahimi M."/>
            <person name="Brakel J."/>
            <person name="Bostroem C."/>
            <person name="Chovatia M."/>
            <person name="Grimwood J."/>
            <person name="Jenkins J.W."/>
            <person name="Jueterbock A."/>
            <person name="Mraz A."/>
            <person name="Stam W.T."/>
            <person name="Tice H."/>
            <person name="Bornberg-Bauer E."/>
            <person name="Green P.J."/>
            <person name="Pearson G.A."/>
            <person name="Procaccini G."/>
            <person name="Duarte C.M."/>
            <person name="Schmutz J."/>
            <person name="Reusch T.B.H."/>
            <person name="Van de Peer Y."/>
        </authorList>
    </citation>
    <scope>NUCLEOTIDE SEQUENCE [LARGE SCALE GENOMIC DNA]</scope>
    <source>
        <strain evidence="11">cv. Finnish</strain>
    </source>
</reference>
<evidence type="ECO:0000256" key="8">
    <source>
        <dbReference type="RuleBase" id="RU362088"/>
    </source>
</evidence>
<dbReference type="Pfam" id="PF02535">
    <property type="entry name" value="Zip"/>
    <property type="match status" value="1"/>
</dbReference>
<proteinExistence type="inferred from homology"/>
<dbReference type="STRING" id="29655.A0A0K9PJN8"/>
<feature type="signal peptide" evidence="9">
    <location>
        <begin position="1"/>
        <end position="24"/>
    </location>
</feature>
<evidence type="ECO:0000256" key="4">
    <source>
        <dbReference type="ARBA" id="ARBA00022692"/>
    </source>
</evidence>
<keyword evidence="6 8" id="KW-0406">Ion transport</keyword>
<sequence length="372" mass="40818">MSCHFYLFFFSFFLLASYSSVVVAAVDECGEESTHGCYDRSKALWLKFVAIGTILGASMIGVCSPFFFQSLPIFHPDGNIFIIVKAFASGVILATGYMHVLPDSFNDLNSPCLPDHPWRDFPFTTFVAMISAIFTLMVDSFMMSVYNRKCCAHHEVDQDPEVVKRTVELENEEGARPPLIFHGHGHGQGHNHEVMHSQEMRDALEQEQKIKARGRKRVIAQVLEMGIVVHSVVIGLALGSSQNPCTIKPLVVALCFHQLFEGMGLGGCILQAEYRRKMKVIMAFFFSITTPFGIALGIGLSKIYRANSPTALIVVGLLNAASAGLLNYMALVDLLAADFLGPRLQASVGLQGWAYIAVLLGAGLMSVMAKWA</sequence>
<gene>
    <name evidence="10" type="ORF">ZOSMA_21G00160</name>
</gene>
<organism evidence="10 11">
    <name type="scientific">Zostera marina</name>
    <name type="common">Eelgrass</name>
    <dbReference type="NCBI Taxonomy" id="29655"/>
    <lineage>
        <taxon>Eukaryota</taxon>
        <taxon>Viridiplantae</taxon>
        <taxon>Streptophyta</taxon>
        <taxon>Embryophyta</taxon>
        <taxon>Tracheophyta</taxon>
        <taxon>Spermatophyta</taxon>
        <taxon>Magnoliopsida</taxon>
        <taxon>Liliopsida</taxon>
        <taxon>Zosteraceae</taxon>
        <taxon>Zostera</taxon>
    </lineage>
</organism>